<proteinExistence type="predicted"/>
<dbReference type="GO" id="GO:0005975">
    <property type="term" value="P:carbohydrate metabolic process"/>
    <property type="evidence" value="ECO:0007669"/>
    <property type="project" value="InterPro"/>
</dbReference>
<dbReference type="InterPro" id="IPR008183">
    <property type="entry name" value="Aldose_1/G6P_1-epimerase"/>
</dbReference>
<comment type="caution">
    <text evidence="1">The sequence shown here is derived from an EMBL/GenBank/DDBJ whole genome shotgun (WGS) entry which is preliminary data.</text>
</comment>
<reference evidence="1 2" key="1">
    <citation type="submission" date="2018-09" db="EMBL/GenBank/DDBJ databases">
        <authorList>
            <person name="Zhu H."/>
        </authorList>
    </citation>
    <scope>NUCLEOTIDE SEQUENCE [LARGE SCALE GENOMIC DNA]</scope>
    <source>
        <strain evidence="1 2">K2S05-167</strain>
    </source>
</reference>
<dbReference type="GO" id="GO:0030246">
    <property type="term" value="F:carbohydrate binding"/>
    <property type="evidence" value="ECO:0007669"/>
    <property type="project" value="InterPro"/>
</dbReference>
<gene>
    <name evidence="1" type="ORF">D3875_08765</name>
</gene>
<dbReference type="Pfam" id="PF01263">
    <property type="entry name" value="Aldose_epim"/>
    <property type="match status" value="1"/>
</dbReference>
<accession>A0A418V6I6</accession>
<sequence length="312" mass="34139">MNVQALRNEFFTLEVLPEVGASILNLRAASGRPIMREVKLEDVKTSSQCACFTLAPYSNRIRDAKFTFGGQEVALKPTTSDGLAQHGDVRNRPWQVSPAGPSRLACTFDSRAFPDTTGTDMNWPWAFTVRVEYILHGPHFDTSITLTNVDSREMPAGVGFHPYFTRLHEGVDPLLSFDAALAYDTDERVLPTGEARPVAPAEDYRTPSRIGERQVDRAYTAWDQIAVLDWGERCLTITADNIFSHLIVYTAPDGSLALEPVSHATDAFNLAARGVAGVDMRTLAPGQSLAGTMRLSLGGAWSGEPKLLSQRG</sequence>
<protein>
    <submittedName>
        <fullName evidence="1">Aldose 1-epimerase</fullName>
    </submittedName>
</protein>
<dbReference type="AlphaFoldDB" id="A0A418V6I6"/>
<dbReference type="EMBL" id="QYUJ01000014">
    <property type="protein sequence ID" value="RJF71645.1"/>
    <property type="molecule type" value="Genomic_DNA"/>
</dbReference>
<dbReference type="RefSeq" id="WP_119763025.1">
    <property type="nucleotide sequence ID" value="NZ_QYUJ01000014.1"/>
</dbReference>
<dbReference type="GO" id="GO:0016853">
    <property type="term" value="F:isomerase activity"/>
    <property type="evidence" value="ECO:0007669"/>
    <property type="project" value="InterPro"/>
</dbReference>
<evidence type="ECO:0000313" key="2">
    <source>
        <dbReference type="Proteomes" id="UP000286287"/>
    </source>
</evidence>
<organism evidence="1 2">
    <name type="scientific">Deinococcus cavernae</name>
    <dbReference type="NCBI Taxonomy" id="2320857"/>
    <lineage>
        <taxon>Bacteria</taxon>
        <taxon>Thermotogati</taxon>
        <taxon>Deinococcota</taxon>
        <taxon>Deinococci</taxon>
        <taxon>Deinococcales</taxon>
        <taxon>Deinococcaceae</taxon>
        <taxon>Deinococcus</taxon>
    </lineage>
</organism>
<dbReference type="Proteomes" id="UP000286287">
    <property type="component" value="Unassembled WGS sequence"/>
</dbReference>
<dbReference type="OrthoDB" id="9795355at2"/>
<keyword evidence="2" id="KW-1185">Reference proteome</keyword>
<dbReference type="InterPro" id="IPR014718">
    <property type="entry name" value="GH-type_carb-bd"/>
</dbReference>
<dbReference type="Gene3D" id="2.70.98.10">
    <property type="match status" value="1"/>
</dbReference>
<dbReference type="CDD" id="cd09021">
    <property type="entry name" value="Aldose_epim_Ec_YphB"/>
    <property type="match status" value="1"/>
</dbReference>
<dbReference type="InterPro" id="IPR011013">
    <property type="entry name" value="Gal_mutarotase_sf_dom"/>
</dbReference>
<name>A0A418V6I6_9DEIO</name>
<dbReference type="SUPFAM" id="SSF74650">
    <property type="entry name" value="Galactose mutarotase-like"/>
    <property type="match status" value="1"/>
</dbReference>
<evidence type="ECO:0000313" key="1">
    <source>
        <dbReference type="EMBL" id="RJF71645.1"/>
    </source>
</evidence>